<dbReference type="EC" id="2.1.1.-" evidence="4"/>
<gene>
    <name evidence="6" type="ORF">OLC1_LOCUS21152</name>
</gene>
<dbReference type="InterPro" id="IPR013217">
    <property type="entry name" value="Methyltransf_12"/>
</dbReference>
<dbReference type="PANTHER" id="PTHR22809:SF8">
    <property type="entry name" value="TRNA N(3)-METHYLCYTIDINE METHYLTRANSFERASE"/>
    <property type="match status" value="1"/>
</dbReference>
<dbReference type="Proteomes" id="UP001161247">
    <property type="component" value="Chromosome 7"/>
</dbReference>
<dbReference type="CDD" id="cd02440">
    <property type="entry name" value="AdoMet_MTases"/>
    <property type="match status" value="1"/>
</dbReference>
<dbReference type="SUPFAM" id="SSF53335">
    <property type="entry name" value="S-adenosyl-L-methionine-dependent methyltransferases"/>
    <property type="match status" value="1"/>
</dbReference>
<dbReference type="GO" id="GO:0032259">
    <property type="term" value="P:methylation"/>
    <property type="evidence" value="ECO:0007669"/>
    <property type="project" value="UniProtKB-KW"/>
</dbReference>
<dbReference type="EMBL" id="OX459124">
    <property type="protein sequence ID" value="CAI9114372.1"/>
    <property type="molecule type" value="Genomic_DNA"/>
</dbReference>
<evidence type="ECO:0000256" key="3">
    <source>
        <dbReference type="ARBA" id="ARBA00022679"/>
    </source>
</evidence>
<dbReference type="GO" id="GO:0008757">
    <property type="term" value="F:S-adenosylmethionine-dependent methyltransferase activity"/>
    <property type="evidence" value="ECO:0007669"/>
    <property type="project" value="UniProtKB-ARBA"/>
</dbReference>
<protein>
    <recommendedName>
        <fullName evidence="4">tRNA N(3)-methylcytidine methyltransferase</fullName>
        <ecNumber evidence="4">2.1.1.-</ecNumber>
    </recommendedName>
</protein>
<keyword evidence="3 4" id="KW-0808">Transferase</keyword>
<dbReference type="GO" id="GO:0008173">
    <property type="term" value="F:RNA methyltransferase activity"/>
    <property type="evidence" value="ECO:0007669"/>
    <property type="project" value="UniProtKB-ARBA"/>
</dbReference>
<feature type="domain" description="Methyltransferase type 12" evidence="5">
    <location>
        <begin position="105"/>
        <end position="206"/>
    </location>
</feature>
<dbReference type="Pfam" id="PF08242">
    <property type="entry name" value="Methyltransf_12"/>
    <property type="match status" value="1"/>
</dbReference>
<comment type="similarity">
    <text evidence="1 4">Belongs to the methyltransferase superfamily. METL family.</text>
</comment>
<keyword evidence="2 4" id="KW-0489">Methyltransferase</keyword>
<dbReference type="InterPro" id="IPR029063">
    <property type="entry name" value="SAM-dependent_MTases_sf"/>
</dbReference>
<comment type="function">
    <text evidence="4">S-adenosyl-L-methionine-dependent methyltransferase.</text>
</comment>
<evidence type="ECO:0000259" key="5">
    <source>
        <dbReference type="Pfam" id="PF08242"/>
    </source>
</evidence>
<reference evidence="6" key="1">
    <citation type="submission" date="2023-03" db="EMBL/GenBank/DDBJ databases">
        <authorList>
            <person name="Julca I."/>
        </authorList>
    </citation>
    <scope>NUCLEOTIDE SEQUENCE</scope>
</reference>
<proteinExistence type="inferred from homology"/>
<evidence type="ECO:0000313" key="6">
    <source>
        <dbReference type="EMBL" id="CAI9114372.1"/>
    </source>
</evidence>
<sequence length="291" mass="33462">MSSSTIFPCFIGPISPNDPRQQSYYNPRVCTVRCGSSHSAQIPKEEGVEEHYYSRNSRHFWDRFYKRHKNKFFKDRHYLEKDWGKYFCDSNDASGAESSIRKVVLEVGCGTGNTLFPLVAAYPNVFVHACDFSSEAVRLVKLHSGFKDERIDVFVCDIAKDDLCNWIRPSSVDVVTMIFMLSAVSPNKMPQVLQNLKTILKPNGHILLRDYALGDSAQVKLQRRNQIIDENFCFRGDGTCSFYFSEDFLTSLFVGAGFKIVDINTYCRQIENRSKNVTMSRHWVRAVFNHV</sequence>
<dbReference type="PIRSF" id="PIRSF037755">
    <property type="entry name" value="Mettl2_prd"/>
    <property type="match status" value="1"/>
</dbReference>
<accession>A0AAV1E2T3</accession>
<keyword evidence="7" id="KW-1185">Reference proteome</keyword>
<dbReference type="AlphaFoldDB" id="A0AAV1E2T3"/>
<evidence type="ECO:0000256" key="4">
    <source>
        <dbReference type="PIRNR" id="PIRNR037755"/>
    </source>
</evidence>
<dbReference type="InterPro" id="IPR026113">
    <property type="entry name" value="METTL2/6/8-like"/>
</dbReference>
<organism evidence="6 7">
    <name type="scientific">Oldenlandia corymbosa var. corymbosa</name>
    <dbReference type="NCBI Taxonomy" id="529605"/>
    <lineage>
        <taxon>Eukaryota</taxon>
        <taxon>Viridiplantae</taxon>
        <taxon>Streptophyta</taxon>
        <taxon>Embryophyta</taxon>
        <taxon>Tracheophyta</taxon>
        <taxon>Spermatophyta</taxon>
        <taxon>Magnoliopsida</taxon>
        <taxon>eudicotyledons</taxon>
        <taxon>Gunneridae</taxon>
        <taxon>Pentapetalae</taxon>
        <taxon>asterids</taxon>
        <taxon>lamiids</taxon>
        <taxon>Gentianales</taxon>
        <taxon>Rubiaceae</taxon>
        <taxon>Rubioideae</taxon>
        <taxon>Spermacoceae</taxon>
        <taxon>Hedyotis-Oldenlandia complex</taxon>
        <taxon>Oldenlandia</taxon>
    </lineage>
</organism>
<dbReference type="PANTHER" id="PTHR22809">
    <property type="entry name" value="METHYLTRANSFERASE-RELATED"/>
    <property type="match status" value="1"/>
</dbReference>
<dbReference type="Gene3D" id="3.40.50.150">
    <property type="entry name" value="Vaccinia Virus protein VP39"/>
    <property type="match status" value="1"/>
</dbReference>
<evidence type="ECO:0000256" key="2">
    <source>
        <dbReference type="ARBA" id="ARBA00022603"/>
    </source>
</evidence>
<name>A0AAV1E2T3_OLDCO</name>
<evidence type="ECO:0000313" key="7">
    <source>
        <dbReference type="Proteomes" id="UP001161247"/>
    </source>
</evidence>
<evidence type="ECO:0000256" key="1">
    <source>
        <dbReference type="ARBA" id="ARBA00009725"/>
    </source>
</evidence>